<reference evidence="2" key="1">
    <citation type="journal article" date="2019" name="Int. J. Syst. Evol. Microbiol.">
        <title>The Global Catalogue of Microorganisms (GCM) 10K type strain sequencing project: providing services to taxonomists for standard genome sequencing and annotation.</title>
        <authorList>
            <consortium name="The Broad Institute Genomics Platform"/>
            <consortium name="The Broad Institute Genome Sequencing Center for Infectious Disease"/>
            <person name="Wu L."/>
            <person name="Ma J."/>
        </authorList>
    </citation>
    <scope>NUCLEOTIDE SEQUENCE [LARGE SCALE GENOMIC DNA]</scope>
    <source>
        <strain evidence="2">JCM 15591</strain>
    </source>
</reference>
<evidence type="ECO:0000313" key="1">
    <source>
        <dbReference type="EMBL" id="GAA1743550.1"/>
    </source>
</evidence>
<dbReference type="Pfam" id="PF04122">
    <property type="entry name" value="CW_binding_2"/>
    <property type="match status" value="3"/>
</dbReference>
<proteinExistence type="predicted"/>
<evidence type="ECO:0008006" key="3">
    <source>
        <dbReference type="Google" id="ProtNLM"/>
    </source>
</evidence>
<protein>
    <recommendedName>
        <fullName evidence="3">Cell wall-binding repeat-containing protein</fullName>
    </recommendedName>
</protein>
<dbReference type="EMBL" id="BAAAPN010000001">
    <property type="protein sequence ID" value="GAA1743550.1"/>
    <property type="molecule type" value="Genomic_DNA"/>
</dbReference>
<name>A0ABP4W0U1_9MICO</name>
<gene>
    <name evidence="1" type="ORF">GCM10009810_00440</name>
</gene>
<evidence type="ECO:0000313" key="2">
    <source>
        <dbReference type="Proteomes" id="UP001501475"/>
    </source>
</evidence>
<organism evidence="1 2">
    <name type="scientific">Nostocoides vanveenii</name>
    <dbReference type="NCBI Taxonomy" id="330835"/>
    <lineage>
        <taxon>Bacteria</taxon>
        <taxon>Bacillati</taxon>
        <taxon>Actinomycetota</taxon>
        <taxon>Actinomycetes</taxon>
        <taxon>Micrococcales</taxon>
        <taxon>Intrasporangiaceae</taxon>
        <taxon>Nostocoides</taxon>
    </lineage>
</organism>
<dbReference type="Proteomes" id="UP001501475">
    <property type="component" value="Unassembled WGS sequence"/>
</dbReference>
<accession>A0ABP4W0U1</accession>
<keyword evidence="2" id="KW-1185">Reference proteome</keyword>
<dbReference type="InterPro" id="IPR007253">
    <property type="entry name" value="Cell_wall-bd_2"/>
</dbReference>
<dbReference type="InterPro" id="IPR051922">
    <property type="entry name" value="Bact_Sporulation_Assoc"/>
</dbReference>
<dbReference type="PANTHER" id="PTHR30032">
    <property type="entry name" value="N-ACETYLMURAMOYL-L-ALANINE AMIDASE-RELATED"/>
    <property type="match status" value="1"/>
</dbReference>
<sequence>MLRVSAEKVEESELMGIAVLRRGALALATMGAVALVPAMTSSAATVQGAAPAKVSGVERLSGADRYEASANISKANYAPGVAVAFVASGAIFTDALSGAPVAARDGGPMLLVRSTEIPSAITAELSRLAPRKIVVLGGPNSISDAVENQLKSYTSGSVERWMGADRYDASAQISQSSFSPGVNTAFVSSGQVFADALSGAPVAGIASSPMLLTSDDHLPQSILDELDRLNPKRVVVLGGPNSVSDAVLAQLTTFTGSWVPRWFGADRYEASAQISAESFAPGVSVAYVAYGQVFADALSGAPVAGKNKGPMLLVGTDSIPSSIRSELLRLRPHKIVVLGGPASISTSLEAELGNYVVS</sequence>
<dbReference type="PANTHER" id="PTHR30032:SF8">
    <property type="entry name" value="GERMINATION-SPECIFIC N-ACETYLMURAMOYL-L-ALANINE AMIDASE"/>
    <property type="match status" value="1"/>
</dbReference>
<comment type="caution">
    <text evidence="1">The sequence shown here is derived from an EMBL/GenBank/DDBJ whole genome shotgun (WGS) entry which is preliminary data.</text>
</comment>